<name>D2XAZ6_GBMV</name>
<protein>
    <submittedName>
        <fullName evidence="1">Uncharacterized protein</fullName>
    </submittedName>
</protein>
<proteinExistence type="predicted"/>
<reference evidence="1 2" key="1">
    <citation type="journal article" date="2009" name="Proc. Natl. Acad. Sci. U.S.A.">
        <title>Giant Marseillevirus highlights the role of amoebae as a melting pot in emergence of chimeric microorganisms.</title>
        <authorList>
            <person name="Boyer M."/>
            <person name="Yutin N."/>
            <person name="Pagnier I."/>
            <person name="Barrassi L."/>
            <person name="Fournous G."/>
            <person name="Espinosa L."/>
            <person name="Robert C."/>
            <person name="Azza S."/>
            <person name="Sun S."/>
            <person name="Rossmann M.G."/>
            <person name="Suzan-Monti M."/>
            <person name="La Scola B."/>
            <person name="Koonin E.V."/>
            <person name="Raoult D."/>
        </authorList>
    </citation>
    <scope>NUCLEOTIDE SEQUENCE [LARGE SCALE GENOMIC DNA]</scope>
    <source>
        <strain evidence="1 2">T19</strain>
    </source>
</reference>
<evidence type="ECO:0000313" key="1">
    <source>
        <dbReference type="EMBL" id="ADB04123.1"/>
    </source>
</evidence>
<dbReference type="RefSeq" id="YP_003407085.1">
    <property type="nucleotide sequence ID" value="NC_013756.1"/>
</dbReference>
<accession>D2XAZ6</accession>
<sequence>MEEYFRLATFYHKNSEVFLCLSKRERKKFSLFRYCEEKDIPKFSKVPLELFERGKTIAKEKGKMDEFSSVFGRGCIAKNTNSLSRWISRNSIE</sequence>
<organismHost>
    <name type="scientific">Acanthamoeba</name>
    <dbReference type="NCBI Taxonomy" id="5754"/>
</organismHost>
<dbReference type="GeneID" id="8746594"/>
<dbReference type="Proteomes" id="UP000029780">
    <property type="component" value="Segment"/>
</dbReference>
<dbReference type="KEGG" id="vg:8746594"/>
<keyword evidence="2" id="KW-1185">Reference proteome</keyword>
<gene>
    <name evidence="1" type="ORF">MAR_ORF357</name>
</gene>
<evidence type="ECO:0000313" key="2">
    <source>
        <dbReference type="Proteomes" id="UP000029780"/>
    </source>
</evidence>
<organism evidence="1 2">
    <name type="scientific">Marseillevirus marseillevirus</name>
    <name type="common">GBM</name>
    <dbReference type="NCBI Taxonomy" id="694581"/>
    <lineage>
        <taxon>Viruses</taxon>
        <taxon>Varidnaviria</taxon>
        <taxon>Bamfordvirae</taxon>
        <taxon>Nucleocytoviricota</taxon>
        <taxon>Megaviricetes</taxon>
        <taxon>Pimascovirales</taxon>
        <taxon>Pimascovirales incertae sedis</taxon>
        <taxon>Marseilleviridae</taxon>
        <taxon>Marseillevirus</taxon>
        <taxon>Marseillevirus massiliense</taxon>
    </lineage>
</organism>
<dbReference type="EMBL" id="GU071086">
    <property type="protein sequence ID" value="ADB04123.1"/>
    <property type="molecule type" value="Genomic_DNA"/>
</dbReference>
<dbReference type="OrthoDB" id="36725at10239"/>